<dbReference type="CDD" id="cd05379">
    <property type="entry name" value="CAP_bacterial"/>
    <property type="match status" value="1"/>
</dbReference>
<sequence>MKGNLVKLSIGILMMFVLAACNTDNANNENHENPNISSISTDQTSSEYPHTQPIKTQDAKYEARKAPQQNQNLPDGDQVPNTNNITARTPAPQGPPQPQDRQEFQQAPQQNQQSQRGQEQRQQGQQAPEQQTTENHGLSKFESDVVALTNRERRQAGLNALEVDTSLSQVARQKSTDMQQQNYFSHTSPTYGSPFDMMRDFGITYRSAGENIAKGQTSPEEVVQAWMNSQGHRENILNANFTHIGVGYEQNGNHWTQMFITK</sequence>
<evidence type="ECO:0000313" key="5">
    <source>
        <dbReference type="Proteomes" id="UP000637359"/>
    </source>
</evidence>
<evidence type="ECO:0000256" key="1">
    <source>
        <dbReference type="SAM" id="MobiDB-lite"/>
    </source>
</evidence>
<dbReference type="SUPFAM" id="SSF55797">
    <property type="entry name" value="PR-1-like"/>
    <property type="match status" value="1"/>
</dbReference>
<dbReference type="RefSeq" id="WP_186868089.1">
    <property type="nucleotide sequence ID" value="NZ_JACOOL010000001.1"/>
</dbReference>
<dbReference type="Pfam" id="PF00188">
    <property type="entry name" value="CAP"/>
    <property type="match status" value="1"/>
</dbReference>
<feature type="compositionally biased region" description="Low complexity" evidence="1">
    <location>
        <begin position="105"/>
        <end position="131"/>
    </location>
</feature>
<accession>A0A923RG09</accession>
<feature type="chain" id="PRO_5038757591" evidence="2">
    <location>
        <begin position="20"/>
        <end position="262"/>
    </location>
</feature>
<keyword evidence="2" id="KW-0732">Signal</keyword>
<feature type="region of interest" description="Disordered" evidence="1">
    <location>
        <begin position="29"/>
        <end position="141"/>
    </location>
</feature>
<keyword evidence="5" id="KW-1185">Reference proteome</keyword>
<dbReference type="InterPro" id="IPR014258">
    <property type="entry name" value="CAP_domain_YkwD-like"/>
</dbReference>
<dbReference type="PANTHER" id="PTHR31157:SF1">
    <property type="entry name" value="SCP DOMAIN-CONTAINING PROTEIN"/>
    <property type="match status" value="1"/>
</dbReference>
<evidence type="ECO:0000259" key="3">
    <source>
        <dbReference type="Pfam" id="PF00188"/>
    </source>
</evidence>
<comment type="caution">
    <text evidence="4">The sequence shown here is derived from an EMBL/GenBank/DDBJ whole genome shotgun (WGS) entry which is preliminary data.</text>
</comment>
<gene>
    <name evidence="4" type="ORF">H8S33_00940</name>
</gene>
<protein>
    <submittedName>
        <fullName evidence="4">SCP-like extracellular protein</fullName>
    </submittedName>
</protein>
<dbReference type="InterPro" id="IPR035940">
    <property type="entry name" value="CAP_sf"/>
</dbReference>
<proteinExistence type="predicted"/>
<feature type="signal peptide" evidence="2">
    <location>
        <begin position="1"/>
        <end position="19"/>
    </location>
</feature>
<name>A0A923RG09_9BACI</name>
<feature type="domain" description="SCP" evidence="3">
    <location>
        <begin position="147"/>
        <end position="258"/>
    </location>
</feature>
<feature type="compositionally biased region" description="Polar residues" evidence="1">
    <location>
        <begin position="67"/>
        <end position="87"/>
    </location>
</feature>
<dbReference type="Gene3D" id="3.40.33.10">
    <property type="entry name" value="CAP"/>
    <property type="match status" value="1"/>
</dbReference>
<dbReference type="EMBL" id="JACOOL010000001">
    <property type="protein sequence ID" value="MBC5635378.1"/>
    <property type="molecule type" value="Genomic_DNA"/>
</dbReference>
<dbReference type="InterPro" id="IPR014044">
    <property type="entry name" value="CAP_dom"/>
</dbReference>
<dbReference type="PANTHER" id="PTHR31157">
    <property type="entry name" value="SCP DOMAIN-CONTAINING PROTEIN"/>
    <property type="match status" value="1"/>
</dbReference>
<evidence type="ECO:0000313" key="4">
    <source>
        <dbReference type="EMBL" id="MBC5635378.1"/>
    </source>
</evidence>
<dbReference type="AlphaFoldDB" id="A0A923RG09"/>
<evidence type="ECO:0000256" key="2">
    <source>
        <dbReference type="SAM" id="SignalP"/>
    </source>
</evidence>
<dbReference type="NCBIfam" id="TIGR02909">
    <property type="entry name" value="spore_YkwD"/>
    <property type="match status" value="1"/>
</dbReference>
<feature type="compositionally biased region" description="Polar residues" evidence="1">
    <location>
        <begin position="36"/>
        <end position="55"/>
    </location>
</feature>
<dbReference type="Proteomes" id="UP000637359">
    <property type="component" value="Unassembled WGS sequence"/>
</dbReference>
<organism evidence="4 5">
    <name type="scientific">Ornithinibacillus hominis</name>
    <dbReference type="NCBI Taxonomy" id="2763055"/>
    <lineage>
        <taxon>Bacteria</taxon>
        <taxon>Bacillati</taxon>
        <taxon>Bacillota</taxon>
        <taxon>Bacilli</taxon>
        <taxon>Bacillales</taxon>
        <taxon>Bacillaceae</taxon>
        <taxon>Ornithinibacillus</taxon>
    </lineage>
</organism>
<dbReference type="PROSITE" id="PS51257">
    <property type="entry name" value="PROKAR_LIPOPROTEIN"/>
    <property type="match status" value="1"/>
</dbReference>
<reference evidence="4" key="1">
    <citation type="submission" date="2020-08" db="EMBL/GenBank/DDBJ databases">
        <title>Genome public.</title>
        <authorList>
            <person name="Liu C."/>
            <person name="Sun Q."/>
        </authorList>
    </citation>
    <scope>NUCLEOTIDE SEQUENCE</scope>
    <source>
        <strain evidence="4">BX22</strain>
    </source>
</reference>